<protein>
    <submittedName>
        <fullName evidence="1">Uncharacterized protein</fullName>
    </submittedName>
</protein>
<keyword evidence="2" id="KW-1185">Reference proteome</keyword>
<proteinExistence type="predicted"/>
<gene>
    <name evidence="1" type="ORF">AWB76_05756</name>
</gene>
<dbReference type="Proteomes" id="UP000054624">
    <property type="component" value="Unassembled WGS sequence"/>
</dbReference>
<dbReference type="RefSeq" id="WP_374729956.1">
    <property type="nucleotide sequence ID" value="NZ_FCOI02000025.1"/>
</dbReference>
<dbReference type="AlphaFoldDB" id="A0A158CMI3"/>
<accession>A0A158CMI3</accession>
<organism evidence="1 2">
    <name type="scientific">Caballeronia temeraria</name>
    <dbReference type="NCBI Taxonomy" id="1777137"/>
    <lineage>
        <taxon>Bacteria</taxon>
        <taxon>Pseudomonadati</taxon>
        <taxon>Pseudomonadota</taxon>
        <taxon>Betaproteobacteria</taxon>
        <taxon>Burkholderiales</taxon>
        <taxon>Burkholderiaceae</taxon>
        <taxon>Caballeronia</taxon>
    </lineage>
</organism>
<name>A0A158CMI3_9BURK</name>
<dbReference type="EMBL" id="FCOI02000025">
    <property type="protein sequence ID" value="SAK83548.1"/>
    <property type="molecule type" value="Genomic_DNA"/>
</dbReference>
<sequence>MRMLLIEDNLQMGQALFRALKADDYQVDWVRDARAGRLAIDAAYYAVECSLKSCCMHVCPREGGQGAFAFCYPNNPLMPCASKEIDFGFIDARAA</sequence>
<dbReference type="STRING" id="1777137.AWB76_05756"/>
<evidence type="ECO:0000313" key="2">
    <source>
        <dbReference type="Proteomes" id="UP000054624"/>
    </source>
</evidence>
<evidence type="ECO:0000313" key="1">
    <source>
        <dbReference type="EMBL" id="SAK83548.1"/>
    </source>
</evidence>
<reference evidence="2" key="1">
    <citation type="submission" date="2016-01" db="EMBL/GenBank/DDBJ databases">
        <authorList>
            <person name="Peeters Charlotte."/>
        </authorList>
    </citation>
    <scope>NUCLEOTIDE SEQUENCE [LARGE SCALE GENOMIC DNA]</scope>
</reference>